<dbReference type="EMBL" id="CAJVCH010019588">
    <property type="protein sequence ID" value="CAG7687335.1"/>
    <property type="molecule type" value="Genomic_DNA"/>
</dbReference>
<name>A0A8J2NTJ0_9HEXA</name>
<keyword evidence="2" id="KW-0472">Membrane</keyword>
<evidence type="ECO:0000313" key="4">
    <source>
        <dbReference type="Proteomes" id="UP000708208"/>
    </source>
</evidence>
<keyword evidence="4" id="KW-1185">Reference proteome</keyword>
<feature type="transmembrane region" description="Helical" evidence="2">
    <location>
        <begin position="15"/>
        <end position="38"/>
    </location>
</feature>
<evidence type="ECO:0000256" key="1">
    <source>
        <dbReference type="SAM" id="MobiDB-lite"/>
    </source>
</evidence>
<proteinExistence type="predicted"/>
<protein>
    <submittedName>
        <fullName evidence="3">Uncharacterized protein</fullName>
    </submittedName>
</protein>
<keyword evidence="2" id="KW-0812">Transmembrane</keyword>
<reference evidence="3" key="1">
    <citation type="submission" date="2021-06" db="EMBL/GenBank/DDBJ databases">
        <authorList>
            <person name="Hodson N. C."/>
            <person name="Mongue J. A."/>
            <person name="Jaron S. K."/>
        </authorList>
    </citation>
    <scope>NUCLEOTIDE SEQUENCE</scope>
</reference>
<comment type="caution">
    <text evidence="3">The sequence shown here is derived from an EMBL/GenBank/DDBJ whole genome shotgun (WGS) entry which is preliminary data.</text>
</comment>
<evidence type="ECO:0000256" key="2">
    <source>
        <dbReference type="SAM" id="Phobius"/>
    </source>
</evidence>
<gene>
    <name evidence="3" type="ORF">AFUS01_LOCUS3267</name>
</gene>
<dbReference type="AlphaFoldDB" id="A0A8J2NTJ0"/>
<evidence type="ECO:0000313" key="3">
    <source>
        <dbReference type="EMBL" id="CAG7687335.1"/>
    </source>
</evidence>
<dbReference type="OrthoDB" id="5951059at2759"/>
<accession>A0A8J2NTJ0</accession>
<organism evidence="3 4">
    <name type="scientific">Allacma fusca</name>
    <dbReference type="NCBI Taxonomy" id="39272"/>
    <lineage>
        <taxon>Eukaryota</taxon>
        <taxon>Metazoa</taxon>
        <taxon>Ecdysozoa</taxon>
        <taxon>Arthropoda</taxon>
        <taxon>Hexapoda</taxon>
        <taxon>Collembola</taxon>
        <taxon>Symphypleona</taxon>
        <taxon>Sminthuridae</taxon>
        <taxon>Allacma</taxon>
    </lineage>
</organism>
<feature type="compositionally biased region" description="Basic and acidic residues" evidence="1">
    <location>
        <begin position="119"/>
        <end position="139"/>
    </location>
</feature>
<feature type="transmembrane region" description="Helical" evidence="2">
    <location>
        <begin position="179"/>
        <end position="198"/>
    </location>
</feature>
<keyword evidence="2" id="KW-1133">Transmembrane helix</keyword>
<sequence>MYTRPRTFFEDGNEFLYQIYATMASFYIPLCVMVVVYAKILRVVTDKKKEMNWKKKSCSLPGHFQRTPSLSTTSGTDARRNQIQMSQIRNIVVTSKPTGATITSKLTPRTSLDVGLSEGGDRRLSSETHQQKLPDQKDDNTEDEEDAAQRARRSLLPCISIPVPPRKKRNKNFITWRKFYGIVNTLLLLASTLCFIRVGRAISIKDYEKNS</sequence>
<feature type="region of interest" description="Disordered" evidence="1">
    <location>
        <begin position="111"/>
        <end position="148"/>
    </location>
</feature>
<dbReference type="Proteomes" id="UP000708208">
    <property type="component" value="Unassembled WGS sequence"/>
</dbReference>